<dbReference type="GO" id="GO:0030674">
    <property type="term" value="F:protein-macromolecule adaptor activity"/>
    <property type="evidence" value="ECO:0007669"/>
    <property type="project" value="InterPro"/>
</dbReference>
<organism evidence="5 6">
    <name type="scientific">Paraclostridium bifermentans ATCC 638 = DSM 14991</name>
    <dbReference type="NCBI Taxonomy" id="1233171"/>
    <lineage>
        <taxon>Bacteria</taxon>
        <taxon>Bacillati</taxon>
        <taxon>Bacillota</taxon>
        <taxon>Clostridia</taxon>
        <taxon>Peptostreptococcales</taxon>
        <taxon>Peptostreptococcaceae</taxon>
        <taxon>Paraclostridium</taxon>
    </lineage>
</organism>
<proteinExistence type="predicted"/>
<accession>T4VLI6</accession>
<dbReference type="CDD" id="cd00257">
    <property type="entry name" value="beta-trefoil_FSCN-like"/>
    <property type="match status" value="1"/>
</dbReference>
<dbReference type="InterPro" id="IPR008999">
    <property type="entry name" value="Actin-crosslinking"/>
</dbReference>
<feature type="domain" description="Fascin-like" evidence="4">
    <location>
        <begin position="30"/>
        <end position="132"/>
    </location>
</feature>
<name>T4VLI6_PARBF</name>
<evidence type="ECO:0000256" key="1">
    <source>
        <dbReference type="ARBA" id="ARBA00004496"/>
    </source>
</evidence>
<evidence type="ECO:0000256" key="2">
    <source>
        <dbReference type="ARBA" id="ARBA00022490"/>
    </source>
</evidence>
<evidence type="ECO:0000256" key="3">
    <source>
        <dbReference type="ARBA" id="ARBA00023203"/>
    </source>
</evidence>
<dbReference type="InterPro" id="IPR022768">
    <property type="entry name" value="Fascin-like_dom"/>
</dbReference>
<reference evidence="5 6" key="1">
    <citation type="submission" date="2013-06" db="EMBL/GenBank/DDBJ databases">
        <authorList>
            <person name="Walk S."/>
            <person name="Aronoff D."/>
            <person name="Young V.Y."/>
            <person name="Marsh J."/>
            <person name="Harrison L."/>
            <person name="Daugherty S.C."/>
            <person name="Shefchek K.A."/>
            <person name="Hine E.E."/>
            <person name="Tallon L.J."/>
            <person name="Sadzewicz L.K."/>
            <person name="Rasko D.A."/>
        </authorList>
    </citation>
    <scope>NUCLEOTIDE SEQUENCE [LARGE SCALE GENOMIC DNA]</scope>
    <source>
        <strain evidence="5 6">ATCC 638</strain>
    </source>
</reference>
<dbReference type="Gene3D" id="2.80.10.50">
    <property type="match status" value="1"/>
</dbReference>
<dbReference type="GO" id="GO:0051015">
    <property type="term" value="F:actin filament binding"/>
    <property type="evidence" value="ECO:0007669"/>
    <property type="project" value="InterPro"/>
</dbReference>
<comment type="caution">
    <text evidence="5">The sequence shown here is derived from an EMBL/GenBank/DDBJ whole genome shotgun (WGS) entry which is preliminary data.</text>
</comment>
<dbReference type="Pfam" id="PF06268">
    <property type="entry name" value="Fascin"/>
    <property type="match status" value="1"/>
</dbReference>
<evidence type="ECO:0000313" key="6">
    <source>
        <dbReference type="Proteomes" id="UP000015688"/>
    </source>
</evidence>
<dbReference type="GO" id="GO:0005737">
    <property type="term" value="C:cytoplasm"/>
    <property type="evidence" value="ECO:0007669"/>
    <property type="project" value="UniProtKB-SubCell"/>
</dbReference>
<keyword evidence="2" id="KW-0963">Cytoplasm</keyword>
<keyword evidence="3" id="KW-0009">Actin-binding</keyword>
<dbReference type="GeneID" id="67472185"/>
<dbReference type="RefSeq" id="WP_021432501.1">
    <property type="nucleotide sequence ID" value="NZ_AVNC01000015.1"/>
</dbReference>
<dbReference type="AlphaFoldDB" id="T4VLI6"/>
<evidence type="ECO:0000259" key="4">
    <source>
        <dbReference type="Pfam" id="PF06268"/>
    </source>
</evidence>
<dbReference type="PATRIC" id="fig|1233171.3.peg.1200"/>
<evidence type="ECO:0000313" key="5">
    <source>
        <dbReference type="EMBL" id="EQK42363.1"/>
    </source>
</evidence>
<sequence>MNIDSYYRDKEKNNKKVKIKSVYADEFVVVGRDGYLYATGEKGNKKGIFIININDNGKAKIKLEDGPYIRLDNKNFLIADTDKEGATKFDVYKTDSKEYVLKAPNGYYVRVREDDYKLAAKAEGTGEKTKFKFKEVD</sequence>
<dbReference type="SUPFAM" id="SSF50405">
    <property type="entry name" value="Actin-crosslinking proteins"/>
    <property type="match status" value="2"/>
</dbReference>
<comment type="subcellular location">
    <subcellularLocation>
        <location evidence="1">Cytoplasm</location>
    </subcellularLocation>
</comment>
<dbReference type="Proteomes" id="UP000015688">
    <property type="component" value="Unassembled WGS sequence"/>
</dbReference>
<dbReference type="EMBL" id="AVNC01000015">
    <property type="protein sequence ID" value="EQK42363.1"/>
    <property type="molecule type" value="Genomic_DNA"/>
</dbReference>
<protein>
    <submittedName>
        <fullName evidence="5">Fascin domain protein</fullName>
    </submittedName>
</protein>
<gene>
    <name evidence="5" type="ORF">C672_1306</name>
</gene>